<proteinExistence type="predicted"/>
<comment type="caution">
    <text evidence="1">The sequence shown here is derived from an EMBL/GenBank/DDBJ whole genome shotgun (WGS) entry which is preliminary data.</text>
</comment>
<reference evidence="1" key="1">
    <citation type="journal article" date="2020" name="Stud. Mycol.">
        <title>101 Dothideomycetes genomes: a test case for predicting lifestyles and emergence of pathogens.</title>
        <authorList>
            <person name="Haridas S."/>
            <person name="Albert R."/>
            <person name="Binder M."/>
            <person name="Bloem J."/>
            <person name="Labutti K."/>
            <person name="Salamov A."/>
            <person name="Andreopoulos B."/>
            <person name="Baker S."/>
            <person name="Barry K."/>
            <person name="Bills G."/>
            <person name="Bluhm B."/>
            <person name="Cannon C."/>
            <person name="Castanera R."/>
            <person name="Culley D."/>
            <person name="Daum C."/>
            <person name="Ezra D."/>
            <person name="Gonzalez J."/>
            <person name="Henrissat B."/>
            <person name="Kuo A."/>
            <person name="Liang C."/>
            <person name="Lipzen A."/>
            <person name="Lutzoni F."/>
            <person name="Magnuson J."/>
            <person name="Mondo S."/>
            <person name="Nolan M."/>
            <person name="Ohm R."/>
            <person name="Pangilinan J."/>
            <person name="Park H.-J."/>
            <person name="Ramirez L."/>
            <person name="Alfaro M."/>
            <person name="Sun H."/>
            <person name="Tritt A."/>
            <person name="Yoshinaga Y."/>
            <person name="Zwiers L.-H."/>
            <person name="Turgeon B."/>
            <person name="Goodwin S."/>
            <person name="Spatafora J."/>
            <person name="Crous P."/>
            <person name="Grigoriev I."/>
        </authorList>
    </citation>
    <scope>NUCLEOTIDE SEQUENCE</scope>
    <source>
        <strain evidence="1">CBS 133067</strain>
    </source>
</reference>
<sequence length="441" mass="49814">MAYQTESDFPTFANGDVAINLGAGQRYVLHAETLRRGSKFFAERLTEDQTPVPAKKGKDVQRIRWRFELVERPAADDTGPGVLEMLELNDKGHTVPHSRRCPPDVENGKMPNPIYDHYRRVLGALYAFTFDVAADDITEVLRDVLGLIEVGEYIGCVPMIARTIDLALVSQGVTLYRSISGNPVAWLSLSMRVQSEIVFREGVIHIVGKWNALSDQEKASLPAAAHEVCERKHTILDQAKAQIEHDIVKHYPPELERCADDGTRAYNRQNYGNDILNWLAVTLFKHWYAAALVGDKNRHAKDGGFWLYKVIAEGGDAYLTNVDQGAFHKRFPMSVKGGQVFAHHLSCMKEGVKQYVEPLLVNHSQLDVKAEGVKYLTCTEVNKHDLPWYVRDTTPFGGQPSNNGGFDEGIQGMQYYEEEYDNEDLYDDEPEPMPKRIKHTH</sequence>
<dbReference type="OrthoDB" id="2129688at2759"/>
<dbReference type="Proteomes" id="UP000799772">
    <property type="component" value="Unassembled WGS sequence"/>
</dbReference>
<keyword evidence="2" id="KW-1185">Reference proteome</keyword>
<dbReference type="AlphaFoldDB" id="A0A9P4INV1"/>
<dbReference type="PANTHER" id="PTHR38119">
    <property type="entry name" value="BTB DOMAIN-CONTAINING PROTEIN-RELATED"/>
    <property type="match status" value="1"/>
</dbReference>
<evidence type="ECO:0000313" key="2">
    <source>
        <dbReference type="Proteomes" id="UP000799772"/>
    </source>
</evidence>
<organism evidence="1 2">
    <name type="scientific">Rhizodiscina lignyota</name>
    <dbReference type="NCBI Taxonomy" id="1504668"/>
    <lineage>
        <taxon>Eukaryota</taxon>
        <taxon>Fungi</taxon>
        <taxon>Dikarya</taxon>
        <taxon>Ascomycota</taxon>
        <taxon>Pezizomycotina</taxon>
        <taxon>Dothideomycetes</taxon>
        <taxon>Pleosporomycetidae</taxon>
        <taxon>Aulographales</taxon>
        <taxon>Rhizodiscinaceae</taxon>
        <taxon>Rhizodiscina</taxon>
    </lineage>
</organism>
<dbReference type="PANTHER" id="PTHR38119:SF2">
    <property type="entry name" value="TRANSCRIPTION FACTOR DOMAIN-CONTAINING PROTEIN"/>
    <property type="match status" value="1"/>
</dbReference>
<name>A0A9P4INV1_9PEZI</name>
<gene>
    <name evidence="1" type="ORF">NA57DRAFT_51368</name>
</gene>
<evidence type="ECO:0008006" key="3">
    <source>
        <dbReference type="Google" id="ProtNLM"/>
    </source>
</evidence>
<protein>
    <recommendedName>
        <fullName evidence="3">BTB domain-containing protein</fullName>
    </recommendedName>
</protein>
<dbReference type="EMBL" id="ML978121">
    <property type="protein sequence ID" value="KAF2104549.1"/>
    <property type="molecule type" value="Genomic_DNA"/>
</dbReference>
<accession>A0A9P4INV1</accession>
<evidence type="ECO:0000313" key="1">
    <source>
        <dbReference type="EMBL" id="KAF2104549.1"/>
    </source>
</evidence>